<dbReference type="EMBL" id="JNBY01000164">
    <property type="protein sequence ID" value="KDN80684.1"/>
    <property type="molecule type" value="Genomic_DNA"/>
</dbReference>
<comment type="catalytic activity">
    <reaction evidence="1 7">
        <text>Cleavage of hydrophobic, N-terminal signal or leader sequences from secreted and periplasmic proteins.</text>
        <dbReference type="EC" id="3.4.21.89"/>
    </reaction>
</comment>
<dbReference type="RefSeq" id="WP_051653805.1">
    <property type="nucleotide sequence ID" value="NZ_KK853997.1"/>
</dbReference>
<dbReference type="EC" id="3.4.21.89" evidence="4 7"/>
<keyword evidence="10" id="KW-1185">Reference proteome</keyword>
<dbReference type="InterPro" id="IPR000223">
    <property type="entry name" value="Pept_S26A_signal_pept_1"/>
</dbReference>
<evidence type="ECO:0000256" key="6">
    <source>
        <dbReference type="PIRSR" id="PIRSR600223-1"/>
    </source>
</evidence>
<dbReference type="AlphaFoldDB" id="A0A066YLB6"/>
<keyword evidence="5 7" id="KW-0378">Hydrolase</keyword>
<comment type="similarity">
    <text evidence="3 7">Belongs to the peptidase S26 family.</text>
</comment>
<evidence type="ECO:0000256" key="1">
    <source>
        <dbReference type="ARBA" id="ARBA00000677"/>
    </source>
</evidence>
<keyword evidence="7" id="KW-1133">Transmembrane helix</keyword>
<dbReference type="PANTHER" id="PTHR43390">
    <property type="entry name" value="SIGNAL PEPTIDASE I"/>
    <property type="match status" value="1"/>
</dbReference>
<keyword evidence="7" id="KW-0645">Protease</keyword>
<gene>
    <name evidence="9" type="ORF">KCH_75530</name>
</gene>
<dbReference type="Proteomes" id="UP000027178">
    <property type="component" value="Unassembled WGS sequence"/>
</dbReference>
<feature type="active site" evidence="6">
    <location>
        <position position="136"/>
    </location>
</feature>
<dbReference type="CDD" id="cd06530">
    <property type="entry name" value="S26_SPase_I"/>
    <property type="match status" value="1"/>
</dbReference>
<proteinExistence type="inferred from homology"/>
<dbReference type="GO" id="GO:0009003">
    <property type="term" value="F:signal peptidase activity"/>
    <property type="evidence" value="ECO:0007669"/>
    <property type="project" value="UniProtKB-EC"/>
</dbReference>
<evidence type="ECO:0000256" key="7">
    <source>
        <dbReference type="RuleBase" id="RU362042"/>
    </source>
</evidence>
<dbReference type="PROSITE" id="PS00761">
    <property type="entry name" value="SPASE_I_3"/>
    <property type="match status" value="1"/>
</dbReference>
<dbReference type="InterPro" id="IPR019533">
    <property type="entry name" value="Peptidase_S26"/>
</dbReference>
<dbReference type="HOGENOM" id="CLU_028723_0_0_11"/>
<organism evidence="9 10">
    <name type="scientific">Kitasatospora cheerisanensis KCTC 2395</name>
    <dbReference type="NCBI Taxonomy" id="1348663"/>
    <lineage>
        <taxon>Bacteria</taxon>
        <taxon>Bacillati</taxon>
        <taxon>Actinomycetota</taxon>
        <taxon>Actinomycetes</taxon>
        <taxon>Kitasatosporales</taxon>
        <taxon>Streptomycetaceae</taxon>
        <taxon>Kitasatospora</taxon>
    </lineage>
</organism>
<dbReference type="InterPro" id="IPR036286">
    <property type="entry name" value="LexA/Signal_pep-like_sf"/>
</dbReference>
<feature type="active site" evidence="6">
    <location>
        <position position="63"/>
    </location>
</feature>
<accession>A0A066YLB6</accession>
<evidence type="ECO:0000256" key="2">
    <source>
        <dbReference type="ARBA" id="ARBA00004401"/>
    </source>
</evidence>
<sequence length="246" mass="26358">MSHRAALLTATSARLRALTSAERRPDRRRPAWRGLLVPAAVALVLAFVLKTFVFQVFVIPSGSMMNTLKKDDRVVVDKFSPWLGDTPERGEVVVFRDPGGWLGEAPGGGGGVLGGVQTALSWVGLAPSANEKDLIKRVVAVAGDTVDCRAGHPLTVNGTALDEPYLFPGATPCDDYPVGTVTVPPGHLWVMGDHRNDSADSRYQLLHNPGGGFVPTENVVGRARLVLWPLPRWSTLPVPAAFRTLG</sequence>
<keyword evidence="7" id="KW-0472">Membrane</keyword>
<dbReference type="Pfam" id="PF10502">
    <property type="entry name" value="Peptidase_S26"/>
    <property type="match status" value="1"/>
</dbReference>
<feature type="domain" description="Peptidase S26" evidence="8">
    <location>
        <begin position="37"/>
        <end position="228"/>
    </location>
</feature>
<dbReference type="GO" id="GO:0006465">
    <property type="term" value="P:signal peptide processing"/>
    <property type="evidence" value="ECO:0007669"/>
    <property type="project" value="InterPro"/>
</dbReference>
<evidence type="ECO:0000256" key="4">
    <source>
        <dbReference type="ARBA" id="ARBA00013208"/>
    </source>
</evidence>
<feature type="transmembrane region" description="Helical" evidence="7">
    <location>
        <begin position="37"/>
        <end position="59"/>
    </location>
</feature>
<reference evidence="9 10" key="1">
    <citation type="submission" date="2014-05" db="EMBL/GenBank/DDBJ databases">
        <title>Draft Genome Sequence of Kitasatospora cheerisanensis KCTC 2395.</title>
        <authorList>
            <person name="Nam D.H."/>
        </authorList>
    </citation>
    <scope>NUCLEOTIDE SEQUENCE [LARGE SCALE GENOMIC DNA]</scope>
    <source>
        <strain evidence="9 10">KCTC 2395</strain>
    </source>
</reference>
<name>A0A066YLB6_9ACTN</name>
<dbReference type="NCBIfam" id="TIGR02227">
    <property type="entry name" value="sigpep_I_bact"/>
    <property type="match status" value="1"/>
</dbReference>
<keyword evidence="7" id="KW-0812">Transmembrane</keyword>
<evidence type="ECO:0000313" key="10">
    <source>
        <dbReference type="Proteomes" id="UP000027178"/>
    </source>
</evidence>
<dbReference type="GO" id="GO:0004252">
    <property type="term" value="F:serine-type endopeptidase activity"/>
    <property type="evidence" value="ECO:0007669"/>
    <property type="project" value="InterPro"/>
</dbReference>
<dbReference type="Gene3D" id="2.10.109.10">
    <property type="entry name" value="Umud Fragment, subunit A"/>
    <property type="match status" value="1"/>
</dbReference>
<dbReference type="PANTHER" id="PTHR43390:SF1">
    <property type="entry name" value="CHLOROPLAST PROCESSING PEPTIDASE"/>
    <property type="match status" value="1"/>
</dbReference>
<dbReference type="SUPFAM" id="SSF51306">
    <property type="entry name" value="LexA/Signal peptidase"/>
    <property type="match status" value="1"/>
</dbReference>
<evidence type="ECO:0000313" key="9">
    <source>
        <dbReference type="EMBL" id="KDN80684.1"/>
    </source>
</evidence>
<dbReference type="PRINTS" id="PR00727">
    <property type="entry name" value="LEADERPTASE"/>
</dbReference>
<dbReference type="InterPro" id="IPR019758">
    <property type="entry name" value="Pept_S26A_signal_pept_1_CS"/>
</dbReference>
<dbReference type="PATRIC" id="fig|1348663.4.peg.7303"/>
<evidence type="ECO:0000256" key="3">
    <source>
        <dbReference type="ARBA" id="ARBA00009370"/>
    </source>
</evidence>
<dbReference type="GO" id="GO:0005886">
    <property type="term" value="C:plasma membrane"/>
    <property type="evidence" value="ECO:0007669"/>
    <property type="project" value="UniProtKB-SubCell"/>
</dbReference>
<evidence type="ECO:0000256" key="5">
    <source>
        <dbReference type="ARBA" id="ARBA00022801"/>
    </source>
</evidence>
<comment type="subcellular location">
    <subcellularLocation>
        <location evidence="2">Cell membrane</location>
        <topology evidence="2">Single-pass type II membrane protein</topology>
    </subcellularLocation>
    <subcellularLocation>
        <location evidence="7">Membrane</location>
        <topology evidence="7">Single-pass type II membrane protein</topology>
    </subcellularLocation>
</comment>
<protein>
    <recommendedName>
        <fullName evidence="4 7">Signal peptidase I</fullName>
        <ecNumber evidence="4 7">3.4.21.89</ecNumber>
    </recommendedName>
</protein>
<dbReference type="eggNOG" id="COG0681">
    <property type="taxonomic scope" value="Bacteria"/>
</dbReference>
<evidence type="ECO:0000259" key="8">
    <source>
        <dbReference type="Pfam" id="PF10502"/>
    </source>
</evidence>
<comment type="caution">
    <text evidence="9">The sequence shown here is derived from an EMBL/GenBank/DDBJ whole genome shotgun (WGS) entry which is preliminary data.</text>
</comment>